<reference evidence="2 3" key="1">
    <citation type="submission" date="2013-09" db="EMBL/GenBank/DDBJ databases">
        <title>Corchorus capsularis genome sequencing.</title>
        <authorList>
            <person name="Alam M."/>
            <person name="Haque M.S."/>
            <person name="Islam M.S."/>
            <person name="Emdad E.M."/>
            <person name="Islam M.M."/>
            <person name="Ahmed B."/>
            <person name="Halim A."/>
            <person name="Hossen Q.M.M."/>
            <person name="Hossain M.Z."/>
            <person name="Ahmed R."/>
            <person name="Khan M.M."/>
            <person name="Islam R."/>
            <person name="Rashid M.M."/>
            <person name="Khan S.A."/>
            <person name="Rahman M.S."/>
            <person name="Alam M."/>
        </authorList>
    </citation>
    <scope>NUCLEOTIDE SEQUENCE [LARGE SCALE GENOMIC DNA]</scope>
    <source>
        <strain evidence="3">cv. CVL-1</strain>
        <tissue evidence="2">Whole seedling</tissue>
    </source>
</reference>
<protein>
    <submittedName>
        <fullName evidence="2">Uncharacterized protein</fullName>
    </submittedName>
</protein>
<evidence type="ECO:0000313" key="2">
    <source>
        <dbReference type="EMBL" id="OMO94701.1"/>
    </source>
</evidence>
<dbReference type="Proteomes" id="UP000188268">
    <property type="component" value="Unassembled WGS sequence"/>
</dbReference>
<evidence type="ECO:0000256" key="1">
    <source>
        <dbReference type="SAM" id="MobiDB-lite"/>
    </source>
</evidence>
<proteinExistence type="predicted"/>
<accession>A0A1R3JIN6</accession>
<sequence length="42" mass="4371">MDNKQEVAANPIEVPKSNSSKSTANGSKFRSGSNKSSTNGNT</sequence>
<feature type="region of interest" description="Disordered" evidence="1">
    <location>
        <begin position="1"/>
        <end position="42"/>
    </location>
</feature>
<gene>
    <name evidence="2" type="ORF">CCACVL1_05872</name>
</gene>
<comment type="caution">
    <text evidence="2">The sequence shown here is derived from an EMBL/GenBank/DDBJ whole genome shotgun (WGS) entry which is preliminary data.</text>
</comment>
<feature type="compositionally biased region" description="Low complexity" evidence="1">
    <location>
        <begin position="31"/>
        <end position="42"/>
    </location>
</feature>
<name>A0A1R3JIN6_COCAP</name>
<dbReference type="AlphaFoldDB" id="A0A1R3JIN6"/>
<keyword evidence="3" id="KW-1185">Reference proteome</keyword>
<dbReference type="EMBL" id="AWWV01007792">
    <property type="protein sequence ID" value="OMO94701.1"/>
    <property type="molecule type" value="Genomic_DNA"/>
</dbReference>
<dbReference type="Gramene" id="OMO94701">
    <property type="protein sequence ID" value="OMO94701"/>
    <property type="gene ID" value="CCACVL1_05872"/>
</dbReference>
<evidence type="ECO:0000313" key="3">
    <source>
        <dbReference type="Proteomes" id="UP000188268"/>
    </source>
</evidence>
<organism evidence="2 3">
    <name type="scientific">Corchorus capsularis</name>
    <name type="common">Jute</name>
    <dbReference type="NCBI Taxonomy" id="210143"/>
    <lineage>
        <taxon>Eukaryota</taxon>
        <taxon>Viridiplantae</taxon>
        <taxon>Streptophyta</taxon>
        <taxon>Embryophyta</taxon>
        <taxon>Tracheophyta</taxon>
        <taxon>Spermatophyta</taxon>
        <taxon>Magnoliopsida</taxon>
        <taxon>eudicotyledons</taxon>
        <taxon>Gunneridae</taxon>
        <taxon>Pentapetalae</taxon>
        <taxon>rosids</taxon>
        <taxon>malvids</taxon>
        <taxon>Malvales</taxon>
        <taxon>Malvaceae</taxon>
        <taxon>Grewioideae</taxon>
        <taxon>Apeibeae</taxon>
        <taxon>Corchorus</taxon>
    </lineage>
</organism>
<feature type="compositionally biased region" description="Polar residues" evidence="1">
    <location>
        <begin position="16"/>
        <end position="30"/>
    </location>
</feature>